<evidence type="ECO:0000313" key="2">
    <source>
        <dbReference type="Proteomes" id="UP000070587"/>
    </source>
</evidence>
<dbReference type="Proteomes" id="UP000070587">
    <property type="component" value="Chromosome"/>
</dbReference>
<reference evidence="1 2" key="2">
    <citation type="journal article" date="2016" name="Int. J. Syst. Evol. Microbiol.">
        <title>Pyrococcus kukulkanii sp. nov., a hyperthermophilic, piezophilic archaeon isolated from a deep-sea hydrothermal vent.</title>
        <authorList>
            <person name="Callac N."/>
            <person name="Oger P."/>
            <person name="Lesongeur F."/>
            <person name="Rattray J.E."/>
            <person name="Vannier P."/>
            <person name="Michoud G."/>
            <person name="Beauverger M."/>
            <person name="Gayet N."/>
            <person name="Rouxel O."/>
            <person name="Jebbar M."/>
            <person name="Godfroy A."/>
        </authorList>
    </citation>
    <scope>NUCLEOTIDE SEQUENCE [LARGE SCALE GENOMIC DNA]</scope>
    <source>
        <strain evidence="1 2">NCB100</strain>
    </source>
</reference>
<dbReference type="AlphaFoldDB" id="A0A127B7N5"/>
<dbReference type="EMBL" id="CP010835">
    <property type="protein sequence ID" value="AMM53401.1"/>
    <property type="molecule type" value="Genomic_DNA"/>
</dbReference>
<organism evidence="1 2">
    <name type="scientific">Pyrococcus kukulkanii</name>
    <dbReference type="NCBI Taxonomy" id="1609559"/>
    <lineage>
        <taxon>Archaea</taxon>
        <taxon>Methanobacteriati</taxon>
        <taxon>Methanobacteriota</taxon>
        <taxon>Thermococci</taxon>
        <taxon>Thermococcales</taxon>
        <taxon>Thermococcaceae</taxon>
        <taxon>Pyrococcus</taxon>
    </lineage>
</organism>
<reference evidence="2" key="1">
    <citation type="submission" date="2015-02" db="EMBL/GenBank/DDBJ databases">
        <title>Pyrococcus kukulkanii sp. nov., a novel hyperthermophilic archaeon isolated from a deep-sea hydrothermal vent at the Guaymas Basin.</title>
        <authorList>
            <person name="Oger P.M."/>
            <person name="Callac N."/>
            <person name="Jebbar M."/>
            <person name="Godfroy A."/>
        </authorList>
    </citation>
    <scope>NUCLEOTIDE SEQUENCE [LARGE SCALE GENOMIC DNA]</scope>
    <source>
        <strain evidence="2">NCB100</strain>
    </source>
</reference>
<gene>
    <name evidence="1" type="ORF">TQ32_02025</name>
</gene>
<accession>A0A127B7N5</accession>
<evidence type="ECO:0000313" key="1">
    <source>
        <dbReference type="EMBL" id="AMM53401.1"/>
    </source>
</evidence>
<dbReference type="GeneID" id="28490572"/>
<dbReference type="PATRIC" id="fig|1609559.3.peg.409"/>
<sequence>MSENSAFKKFRPVDYDPLVDSLFVSIPNRRYEYSIMVGNDLILDFGKLPGREEISIVGFELLDASKKFGIDKHLLKNIKRLHAEITITEKLIKLVISLVIVQHRKEKERSKVLEAANLGLPPLVSSISV</sequence>
<dbReference type="OrthoDB" id="92278at2157"/>
<evidence type="ECO:0008006" key="3">
    <source>
        <dbReference type="Google" id="ProtNLM"/>
    </source>
</evidence>
<dbReference type="RefSeq" id="WP_068320513.1">
    <property type="nucleotide sequence ID" value="NZ_CP010835.1"/>
</dbReference>
<protein>
    <recommendedName>
        <fullName evidence="3">DUF2283 domain-containing protein</fullName>
    </recommendedName>
</protein>
<proteinExistence type="predicted"/>
<dbReference type="Pfam" id="PF10049">
    <property type="entry name" value="DUF2283"/>
    <property type="match status" value="1"/>
</dbReference>
<dbReference type="KEGG" id="pyc:TQ32_02025"/>
<dbReference type="InterPro" id="IPR019270">
    <property type="entry name" value="DUF2283"/>
</dbReference>
<name>A0A127B7N5_9EURY</name>